<keyword evidence="8" id="KW-0256">Endoplasmic reticulum</keyword>
<keyword evidence="12 15" id="KW-0503">Monooxygenase</keyword>
<evidence type="ECO:0000256" key="1">
    <source>
        <dbReference type="ARBA" id="ARBA00001971"/>
    </source>
</evidence>
<dbReference type="GO" id="GO:0016705">
    <property type="term" value="F:oxidoreductase activity, acting on paired donors, with incorporation or reduction of molecular oxygen"/>
    <property type="evidence" value="ECO:0007669"/>
    <property type="project" value="InterPro"/>
</dbReference>
<comment type="function">
    <text evidence="2">May be involved in the metabolism of insect hormones and in the breakdown of synthetic insecticides.</text>
</comment>
<evidence type="ECO:0000256" key="8">
    <source>
        <dbReference type="ARBA" id="ARBA00022824"/>
    </source>
</evidence>
<evidence type="ECO:0000256" key="9">
    <source>
        <dbReference type="ARBA" id="ARBA00022848"/>
    </source>
</evidence>
<dbReference type="PRINTS" id="PR00465">
    <property type="entry name" value="EP450IV"/>
</dbReference>
<dbReference type="InterPro" id="IPR050476">
    <property type="entry name" value="Insect_CytP450_Detox"/>
</dbReference>
<proteinExistence type="inferred from homology"/>
<dbReference type="PRINTS" id="PR00385">
    <property type="entry name" value="P450"/>
</dbReference>
<keyword evidence="18" id="KW-1185">Reference proteome</keyword>
<comment type="caution">
    <text evidence="17">The sequence shown here is derived from an EMBL/GenBank/DDBJ whole genome shotgun (WGS) entry which is preliminary data.</text>
</comment>
<keyword evidence="16" id="KW-1133">Transmembrane helix</keyword>
<dbReference type="AlphaFoldDB" id="A0AAD5PYX5"/>
<feature type="binding site" description="axial binding residue" evidence="14">
    <location>
        <position position="376"/>
    </location>
    <ligand>
        <name>heme</name>
        <dbReference type="ChEBI" id="CHEBI:30413"/>
    </ligand>
    <ligandPart>
        <name>Fe</name>
        <dbReference type="ChEBI" id="CHEBI:18248"/>
    </ligandPart>
</feature>
<keyword evidence="6 14" id="KW-0349">Heme</keyword>
<dbReference type="Gene3D" id="1.10.630.10">
    <property type="entry name" value="Cytochrome P450"/>
    <property type="match status" value="2"/>
</dbReference>
<evidence type="ECO:0000256" key="2">
    <source>
        <dbReference type="ARBA" id="ARBA00003690"/>
    </source>
</evidence>
<dbReference type="GO" id="GO:0020037">
    <property type="term" value="F:heme binding"/>
    <property type="evidence" value="ECO:0007669"/>
    <property type="project" value="InterPro"/>
</dbReference>
<keyword evidence="13 16" id="KW-0472">Membrane</keyword>
<dbReference type="InterPro" id="IPR001128">
    <property type="entry name" value="Cyt_P450"/>
</dbReference>
<keyword evidence="11 14" id="KW-0408">Iron</keyword>
<evidence type="ECO:0000313" key="18">
    <source>
        <dbReference type="Proteomes" id="UP000820818"/>
    </source>
</evidence>
<evidence type="ECO:0000256" key="3">
    <source>
        <dbReference type="ARBA" id="ARBA00004174"/>
    </source>
</evidence>
<dbReference type="Proteomes" id="UP000820818">
    <property type="component" value="Linkage Group LG2"/>
</dbReference>
<dbReference type="EMBL" id="WJBH02000002">
    <property type="protein sequence ID" value="KAI9562843.1"/>
    <property type="molecule type" value="Genomic_DNA"/>
</dbReference>
<gene>
    <name evidence="17" type="ORF">GHT06_010298</name>
</gene>
<keyword evidence="7 14" id="KW-0479">Metal-binding</keyword>
<dbReference type="GO" id="GO:0005506">
    <property type="term" value="F:iron ion binding"/>
    <property type="evidence" value="ECO:0007669"/>
    <property type="project" value="InterPro"/>
</dbReference>
<sequence length="450" mass="52989">MDVSTVLSPLVTWVVIIISALYIIYRYVTASFNYFSDQGIPGPRPIPIFGNMWGIWRENLPEHDVKLVKKYGKIFGYYDGSKPNLWITDVDLIKAVCIKDFDHFVDRRSVNLTIKVMRKWMILMKGQGWRDIRSSVTPAFTPSKIKLRRYCRVRIENCFLSVHFFISEYLFTVVFPNFLSTFGSLGEKLYVIDDFKFIFRLLENVILERSQSKKKYNDFIEIANESISEFKKEIDSKTSTLFMLAAFDTTSTTLTNTCFQLARNPDIQEKLYDIGEVSHDMVQDMPYLEMVIQEVLRLYPPLLRVERQCTKDYSYDNGRIHFKKGQLVTVPAYALHRMEEYYPDPEKFDPDRWSPENKAKRSPYTFMAFGLGPRNCVGMRFAMEEMKIAIATMIQKFRFFPVKETPLRFFDGFCILLQHFDATVGVELRQSIPTDRYDLLLHLRRRIFKN</sequence>
<evidence type="ECO:0000256" key="16">
    <source>
        <dbReference type="SAM" id="Phobius"/>
    </source>
</evidence>
<evidence type="ECO:0000256" key="11">
    <source>
        <dbReference type="ARBA" id="ARBA00023004"/>
    </source>
</evidence>
<dbReference type="InterPro" id="IPR017972">
    <property type="entry name" value="Cyt_P450_CS"/>
</dbReference>
<keyword evidence="10 15" id="KW-0560">Oxidoreductase</keyword>
<evidence type="ECO:0000256" key="15">
    <source>
        <dbReference type="RuleBase" id="RU000461"/>
    </source>
</evidence>
<reference evidence="17 18" key="1">
    <citation type="submission" date="2022-05" db="EMBL/GenBank/DDBJ databases">
        <title>A multi-omics perspective on studying reproductive biology in Daphnia sinensis.</title>
        <authorList>
            <person name="Jia J."/>
        </authorList>
    </citation>
    <scope>NUCLEOTIDE SEQUENCE [LARGE SCALE GENOMIC DNA]</scope>
    <source>
        <strain evidence="17 18">WSL</strain>
    </source>
</reference>
<dbReference type="InterPro" id="IPR002403">
    <property type="entry name" value="Cyt_P450_E_grp-IV"/>
</dbReference>
<name>A0AAD5PYX5_9CRUS</name>
<comment type="cofactor">
    <cofactor evidence="1 14">
        <name>heme</name>
        <dbReference type="ChEBI" id="CHEBI:30413"/>
    </cofactor>
</comment>
<evidence type="ECO:0000256" key="5">
    <source>
        <dbReference type="ARBA" id="ARBA00010617"/>
    </source>
</evidence>
<organism evidence="17 18">
    <name type="scientific">Daphnia sinensis</name>
    <dbReference type="NCBI Taxonomy" id="1820382"/>
    <lineage>
        <taxon>Eukaryota</taxon>
        <taxon>Metazoa</taxon>
        <taxon>Ecdysozoa</taxon>
        <taxon>Arthropoda</taxon>
        <taxon>Crustacea</taxon>
        <taxon>Branchiopoda</taxon>
        <taxon>Diplostraca</taxon>
        <taxon>Cladocera</taxon>
        <taxon>Anomopoda</taxon>
        <taxon>Daphniidae</taxon>
        <taxon>Daphnia</taxon>
        <taxon>Daphnia similis group</taxon>
    </lineage>
</organism>
<keyword evidence="16" id="KW-0812">Transmembrane</keyword>
<feature type="transmembrane region" description="Helical" evidence="16">
    <location>
        <begin position="158"/>
        <end position="179"/>
    </location>
</feature>
<dbReference type="PANTHER" id="PTHR24292">
    <property type="entry name" value="CYTOCHROME P450"/>
    <property type="match status" value="1"/>
</dbReference>
<evidence type="ECO:0000256" key="7">
    <source>
        <dbReference type="ARBA" id="ARBA00022723"/>
    </source>
</evidence>
<evidence type="ECO:0000256" key="13">
    <source>
        <dbReference type="ARBA" id="ARBA00023136"/>
    </source>
</evidence>
<evidence type="ECO:0000313" key="17">
    <source>
        <dbReference type="EMBL" id="KAI9562843.1"/>
    </source>
</evidence>
<dbReference type="InterPro" id="IPR036396">
    <property type="entry name" value="Cyt_P450_sf"/>
</dbReference>
<dbReference type="Pfam" id="PF00067">
    <property type="entry name" value="p450"/>
    <property type="match status" value="2"/>
</dbReference>
<accession>A0AAD5PYX5</accession>
<evidence type="ECO:0000256" key="12">
    <source>
        <dbReference type="ARBA" id="ARBA00023033"/>
    </source>
</evidence>
<keyword evidence="9" id="KW-0492">Microsome</keyword>
<comment type="similarity">
    <text evidence="5 15">Belongs to the cytochrome P450 family.</text>
</comment>
<protein>
    <submittedName>
        <fullName evidence="17">Uncharacterized protein</fullName>
    </submittedName>
</protein>
<feature type="transmembrane region" description="Helical" evidence="16">
    <location>
        <begin position="6"/>
        <end position="25"/>
    </location>
</feature>
<dbReference type="PROSITE" id="PS00086">
    <property type="entry name" value="CYTOCHROME_P450"/>
    <property type="match status" value="1"/>
</dbReference>
<evidence type="ECO:0000256" key="10">
    <source>
        <dbReference type="ARBA" id="ARBA00023002"/>
    </source>
</evidence>
<dbReference type="SUPFAM" id="SSF48264">
    <property type="entry name" value="Cytochrome P450"/>
    <property type="match status" value="1"/>
</dbReference>
<dbReference type="GO" id="GO:0004497">
    <property type="term" value="F:monooxygenase activity"/>
    <property type="evidence" value="ECO:0007669"/>
    <property type="project" value="UniProtKB-KW"/>
</dbReference>
<evidence type="ECO:0000256" key="6">
    <source>
        <dbReference type="ARBA" id="ARBA00022617"/>
    </source>
</evidence>
<dbReference type="GO" id="GO:0005789">
    <property type="term" value="C:endoplasmic reticulum membrane"/>
    <property type="evidence" value="ECO:0007669"/>
    <property type="project" value="UniProtKB-SubCell"/>
</dbReference>
<evidence type="ECO:0000256" key="14">
    <source>
        <dbReference type="PIRSR" id="PIRSR602403-1"/>
    </source>
</evidence>
<dbReference type="PANTHER" id="PTHR24292:SF102">
    <property type="entry name" value="CYTOCHROME P450 FAMILY-RELATED"/>
    <property type="match status" value="1"/>
</dbReference>
<comment type="subcellular location">
    <subcellularLocation>
        <location evidence="4">Endoplasmic reticulum membrane</location>
        <topology evidence="4">Peripheral membrane protein</topology>
    </subcellularLocation>
    <subcellularLocation>
        <location evidence="3">Microsome membrane</location>
        <topology evidence="3">Peripheral membrane protein</topology>
    </subcellularLocation>
</comment>
<evidence type="ECO:0000256" key="4">
    <source>
        <dbReference type="ARBA" id="ARBA00004406"/>
    </source>
</evidence>